<feature type="domain" description="Stc1" evidence="2">
    <location>
        <begin position="29"/>
        <end position="111"/>
    </location>
</feature>
<sequence>MARKQKPAHFYDQATINILKDVPLPPKIKCGRCSKWLGHAQYSVKQLCDARRAIKSSGHNAQYSINCQGCSGNGQVVELTCCFCRRTKGLEDFAKSQRKKPDSAKCFDCVNDQLDQDAINEDVYESDDRSKLFAPSETARGYGNISVFSEAASEKSVNGDWQEVKSADDEDADAGGIGLSRAFQHQMSMSPSNNVTLIETKSEYNLGSEDEWQSAQTRSWRTPSQNTPSTSSAFDVNKYGRPAPRSVSGSSHTWSSGVAERSEPDKTVYKNGWAKIKAYVRYPFS</sequence>
<dbReference type="Proteomes" id="UP000799753">
    <property type="component" value="Unassembled WGS sequence"/>
</dbReference>
<feature type="compositionally biased region" description="Polar residues" evidence="1">
    <location>
        <begin position="213"/>
        <end position="234"/>
    </location>
</feature>
<dbReference type="OrthoDB" id="3514033at2759"/>
<keyword evidence="4" id="KW-1185">Reference proteome</keyword>
<name>A0A6A6RHM7_9PLEO</name>
<feature type="compositionally biased region" description="Low complexity" evidence="1">
    <location>
        <begin position="246"/>
        <end position="258"/>
    </location>
</feature>
<dbReference type="EMBL" id="MU006811">
    <property type="protein sequence ID" value="KAF2634989.1"/>
    <property type="molecule type" value="Genomic_DNA"/>
</dbReference>
<dbReference type="Pfam" id="PF12898">
    <property type="entry name" value="Stc1"/>
    <property type="match status" value="1"/>
</dbReference>
<evidence type="ECO:0000256" key="1">
    <source>
        <dbReference type="SAM" id="MobiDB-lite"/>
    </source>
</evidence>
<dbReference type="InterPro" id="IPR024630">
    <property type="entry name" value="Stc1"/>
</dbReference>
<gene>
    <name evidence="3" type="ORF">P280DRAFT_474087</name>
</gene>
<reference evidence="3" key="1">
    <citation type="journal article" date="2020" name="Stud. Mycol.">
        <title>101 Dothideomycetes genomes: a test case for predicting lifestyles and emergence of pathogens.</title>
        <authorList>
            <person name="Haridas S."/>
            <person name="Albert R."/>
            <person name="Binder M."/>
            <person name="Bloem J."/>
            <person name="Labutti K."/>
            <person name="Salamov A."/>
            <person name="Andreopoulos B."/>
            <person name="Baker S."/>
            <person name="Barry K."/>
            <person name="Bills G."/>
            <person name="Bluhm B."/>
            <person name="Cannon C."/>
            <person name="Castanera R."/>
            <person name="Culley D."/>
            <person name="Daum C."/>
            <person name="Ezra D."/>
            <person name="Gonzalez J."/>
            <person name="Henrissat B."/>
            <person name="Kuo A."/>
            <person name="Liang C."/>
            <person name="Lipzen A."/>
            <person name="Lutzoni F."/>
            <person name="Magnuson J."/>
            <person name="Mondo S."/>
            <person name="Nolan M."/>
            <person name="Ohm R."/>
            <person name="Pangilinan J."/>
            <person name="Park H.-J."/>
            <person name="Ramirez L."/>
            <person name="Alfaro M."/>
            <person name="Sun H."/>
            <person name="Tritt A."/>
            <person name="Yoshinaga Y."/>
            <person name="Zwiers L.-H."/>
            <person name="Turgeon B."/>
            <person name="Goodwin S."/>
            <person name="Spatafora J."/>
            <person name="Crous P."/>
            <person name="Grigoriev I."/>
        </authorList>
    </citation>
    <scope>NUCLEOTIDE SEQUENCE</scope>
    <source>
        <strain evidence="3">CBS 473.64</strain>
    </source>
</reference>
<protein>
    <recommendedName>
        <fullName evidence="2">Stc1 domain-containing protein</fullName>
    </recommendedName>
</protein>
<dbReference type="AlphaFoldDB" id="A0A6A6RHM7"/>
<accession>A0A6A6RHM7</accession>
<evidence type="ECO:0000313" key="3">
    <source>
        <dbReference type="EMBL" id="KAF2634989.1"/>
    </source>
</evidence>
<evidence type="ECO:0000313" key="4">
    <source>
        <dbReference type="Proteomes" id="UP000799753"/>
    </source>
</evidence>
<evidence type="ECO:0000259" key="2">
    <source>
        <dbReference type="Pfam" id="PF12898"/>
    </source>
</evidence>
<organism evidence="3 4">
    <name type="scientific">Massarina eburnea CBS 473.64</name>
    <dbReference type="NCBI Taxonomy" id="1395130"/>
    <lineage>
        <taxon>Eukaryota</taxon>
        <taxon>Fungi</taxon>
        <taxon>Dikarya</taxon>
        <taxon>Ascomycota</taxon>
        <taxon>Pezizomycotina</taxon>
        <taxon>Dothideomycetes</taxon>
        <taxon>Pleosporomycetidae</taxon>
        <taxon>Pleosporales</taxon>
        <taxon>Massarineae</taxon>
        <taxon>Massarinaceae</taxon>
        <taxon>Massarina</taxon>
    </lineage>
</organism>
<proteinExistence type="predicted"/>
<feature type="region of interest" description="Disordered" evidence="1">
    <location>
        <begin position="208"/>
        <end position="266"/>
    </location>
</feature>